<accession>A0AAW7JU33</accession>
<gene>
    <name evidence="1" type="ORF">QVN40_11170</name>
</gene>
<protein>
    <submittedName>
        <fullName evidence="1">Uncharacterized protein</fullName>
    </submittedName>
</protein>
<reference evidence="1" key="2">
    <citation type="submission" date="2023-08" db="EMBL/GenBank/DDBJ databases">
        <title>Identification and characterization of horizontal gene transfer across gut microbiota members of farm animals based on homology search.</title>
        <authorList>
            <person name="Schwarzerova J."/>
            <person name="Nykrynova M."/>
            <person name="Jureckova K."/>
            <person name="Cejkova D."/>
            <person name="Rychlik I."/>
        </authorList>
    </citation>
    <scope>NUCLEOTIDE SEQUENCE</scope>
    <source>
        <strain evidence="1">15_COKtk</strain>
    </source>
</reference>
<organism evidence="1 2">
    <name type="scientific">Collinsella ihumii</name>
    <dbReference type="NCBI Taxonomy" id="1720204"/>
    <lineage>
        <taxon>Bacteria</taxon>
        <taxon>Bacillati</taxon>
        <taxon>Actinomycetota</taxon>
        <taxon>Coriobacteriia</taxon>
        <taxon>Coriobacteriales</taxon>
        <taxon>Coriobacteriaceae</taxon>
        <taxon>Collinsella</taxon>
    </lineage>
</organism>
<proteinExistence type="predicted"/>
<dbReference type="EMBL" id="JAUEIR010000011">
    <property type="protein sequence ID" value="MDN0070254.1"/>
    <property type="molecule type" value="Genomic_DNA"/>
</dbReference>
<evidence type="ECO:0000313" key="1">
    <source>
        <dbReference type="EMBL" id="MDN0070254.1"/>
    </source>
</evidence>
<dbReference type="Proteomes" id="UP001168505">
    <property type="component" value="Unassembled WGS sequence"/>
</dbReference>
<reference evidence="1" key="1">
    <citation type="submission" date="2023-06" db="EMBL/GenBank/DDBJ databases">
        <authorList>
            <person name="Zeman M."/>
            <person name="Kubasova T."/>
            <person name="Jahodarova E."/>
            <person name="Nykrynova M."/>
            <person name="Rychlik I."/>
        </authorList>
    </citation>
    <scope>NUCLEOTIDE SEQUENCE</scope>
    <source>
        <strain evidence="1">15_COKtk</strain>
    </source>
</reference>
<sequence>MRISVSERKEAIARATEQELASLERRGVRMAGNAFSPIVLVKGELNQAERAGGELLGGADGTALRAALTAIGYAPEDFCALSSVCGVAEEAVVPGEALPTELFREALEALDPEAVLLLDDAAADAMREAYADALVVIEDFDTAMLRPGLVAHVLGRRVLALDGFEASLSDKREKQRMWAYIKQLPPAGAPY</sequence>
<evidence type="ECO:0000313" key="2">
    <source>
        <dbReference type="Proteomes" id="UP001168505"/>
    </source>
</evidence>
<name>A0AAW7JU33_9ACTN</name>
<dbReference type="RefSeq" id="WP_289827718.1">
    <property type="nucleotide sequence ID" value="NZ_JAUEIR010000011.1"/>
</dbReference>
<comment type="caution">
    <text evidence="1">The sequence shown here is derived from an EMBL/GenBank/DDBJ whole genome shotgun (WGS) entry which is preliminary data.</text>
</comment>
<dbReference type="AlphaFoldDB" id="A0AAW7JU33"/>